<keyword evidence="1" id="KW-0732">Signal</keyword>
<keyword evidence="3" id="KW-1185">Reference proteome</keyword>
<dbReference type="OrthoDB" id="2934267at2759"/>
<gene>
    <name evidence="2" type="ORF">BDN71DRAFT_1442224</name>
</gene>
<protein>
    <submittedName>
        <fullName evidence="2">Uncharacterized protein</fullName>
    </submittedName>
</protein>
<comment type="caution">
    <text evidence="2">The sequence shown here is derived from an EMBL/GenBank/DDBJ whole genome shotgun (WGS) entry which is preliminary data.</text>
</comment>
<dbReference type="AlphaFoldDB" id="A0A9P6A3E9"/>
<name>A0A9P6A3E9_PLEER</name>
<dbReference type="EMBL" id="MU154533">
    <property type="protein sequence ID" value="KAF9499188.1"/>
    <property type="molecule type" value="Genomic_DNA"/>
</dbReference>
<evidence type="ECO:0000256" key="1">
    <source>
        <dbReference type="SAM" id="SignalP"/>
    </source>
</evidence>
<organism evidence="2 3">
    <name type="scientific">Pleurotus eryngii</name>
    <name type="common">Boletus of the steppes</name>
    <dbReference type="NCBI Taxonomy" id="5323"/>
    <lineage>
        <taxon>Eukaryota</taxon>
        <taxon>Fungi</taxon>
        <taxon>Dikarya</taxon>
        <taxon>Basidiomycota</taxon>
        <taxon>Agaricomycotina</taxon>
        <taxon>Agaricomycetes</taxon>
        <taxon>Agaricomycetidae</taxon>
        <taxon>Agaricales</taxon>
        <taxon>Pleurotineae</taxon>
        <taxon>Pleurotaceae</taxon>
        <taxon>Pleurotus</taxon>
    </lineage>
</organism>
<reference evidence="2" key="1">
    <citation type="submission" date="2020-11" db="EMBL/GenBank/DDBJ databases">
        <authorList>
            <consortium name="DOE Joint Genome Institute"/>
            <person name="Ahrendt S."/>
            <person name="Riley R."/>
            <person name="Andreopoulos W."/>
            <person name="Labutti K."/>
            <person name="Pangilinan J."/>
            <person name="Ruiz-Duenas F.J."/>
            <person name="Barrasa J.M."/>
            <person name="Sanchez-Garcia M."/>
            <person name="Camarero S."/>
            <person name="Miyauchi S."/>
            <person name="Serrano A."/>
            <person name="Linde D."/>
            <person name="Babiker R."/>
            <person name="Drula E."/>
            <person name="Ayuso-Fernandez I."/>
            <person name="Pacheco R."/>
            <person name="Padilla G."/>
            <person name="Ferreira P."/>
            <person name="Barriuso J."/>
            <person name="Kellner H."/>
            <person name="Castanera R."/>
            <person name="Alfaro M."/>
            <person name="Ramirez L."/>
            <person name="Pisabarro A.G."/>
            <person name="Kuo A."/>
            <person name="Tritt A."/>
            <person name="Lipzen A."/>
            <person name="He G."/>
            <person name="Yan M."/>
            <person name="Ng V."/>
            <person name="Cullen D."/>
            <person name="Martin F."/>
            <person name="Rosso M.-N."/>
            <person name="Henrissat B."/>
            <person name="Hibbett D."/>
            <person name="Martinez A.T."/>
            <person name="Grigoriev I.V."/>
        </authorList>
    </citation>
    <scope>NUCLEOTIDE SEQUENCE</scope>
    <source>
        <strain evidence="2">ATCC 90797</strain>
    </source>
</reference>
<feature type="signal peptide" evidence="1">
    <location>
        <begin position="1"/>
        <end position="20"/>
    </location>
</feature>
<proteinExistence type="predicted"/>
<evidence type="ECO:0000313" key="2">
    <source>
        <dbReference type="EMBL" id="KAF9499188.1"/>
    </source>
</evidence>
<sequence>MFSKTILAAVMLLAASVTLADPLPPPVGCLRACFPKDHVCSEGQVLVPPRDGGDCFLCCIPPVPLPEPQEVCLAVCLPEGTVCPDGRPLSGGNGCFNCCGPK</sequence>
<feature type="chain" id="PRO_5040352209" evidence="1">
    <location>
        <begin position="21"/>
        <end position="102"/>
    </location>
</feature>
<evidence type="ECO:0000313" key="3">
    <source>
        <dbReference type="Proteomes" id="UP000807025"/>
    </source>
</evidence>
<dbReference type="Proteomes" id="UP000807025">
    <property type="component" value="Unassembled WGS sequence"/>
</dbReference>
<accession>A0A9P6A3E9</accession>